<dbReference type="RefSeq" id="WP_093248417.1">
    <property type="nucleotide sequence ID" value="NZ_FNQM01000002.1"/>
</dbReference>
<accession>A0A1H3WUB5</accession>
<keyword evidence="2" id="KW-0659">Purine metabolism</keyword>
<dbReference type="STRING" id="89524.SAMN05444370_102134"/>
<dbReference type="InterPro" id="IPR011051">
    <property type="entry name" value="RmlC_Cupin_sf"/>
</dbReference>
<dbReference type="AlphaFoldDB" id="A0A1H3WUB5"/>
<dbReference type="Pfam" id="PF04115">
    <property type="entry name" value="Ureidogly_lyase"/>
    <property type="match status" value="1"/>
</dbReference>
<evidence type="ECO:0000256" key="3">
    <source>
        <dbReference type="ARBA" id="ARBA00023239"/>
    </source>
</evidence>
<dbReference type="GO" id="GO:0006144">
    <property type="term" value="P:purine nucleobase metabolic process"/>
    <property type="evidence" value="ECO:0007669"/>
    <property type="project" value="UniProtKB-KW"/>
</dbReference>
<reference evidence="5 6" key="1">
    <citation type="submission" date="2016-10" db="EMBL/GenBank/DDBJ databases">
        <authorList>
            <person name="de Groot N.N."/>
        </authorList>
    </citation>
    <scope>NUCLEOTIDE SEQUENCE [LARGE SCALE GENOMIC DNA]</scope>
    <source>
        <strain evidence="5 6">DSM 15345</strain>
    </source>
</reference>
<dbReference type="InterPro" id="IPR007247">
    <property type="entry name" value="Ureidogly_lyase"/>
</dbReference>
<name>A0A1H3WUB5_9RHOB</name>
<sequence length="157" mass="16513">MRAISIEPLTAAAFAPFGEPLVPPISAGRAFFEGALASRREAARPSLSLSRVEAAASLPVEARRMERHQFSSQSFVPMGDLAMLVIVAPHAPQGGPDVSAARAFLAEGGVGVTYGADVWHHPLTLLAAPASLAVLMWRDGGPGDEEFVDVEPFLVRG</sequence>
<dbReference type="GO" id="GO:0004848">
    <property type="term" value="F:ureidoglycolate hydrolase activity"/>
    <property type="evidence" value="ECO:0007669"/>
    <property type="project" value="InterPro"/>
</dbReference>
<dbReference type="Proteomes" id="UP000198703">
    <property type="component" value="Unassembled WGS sequence"/>
</dbReference>
<dbReference type="Gene3D" id="2.60.120.480">
    <property type="entry name" value="Ureidoglycolate hydrolase"/>
    <property type="match status" value="1"/>
</dbReference>
<keyword evidence="6" id="KW-1185">Reference proteome</keyword>
<evidence type="ECO:0000256" key="2">
    <source>
        <dbReference type="ARBA" id="ARBA00022631"/>
    </source>
</evidence>
<dbReference type="GO" id="GO:0050385">
    <property type="term" value="F:ureidoglycolate lyase activity"/>
    <property type="evidence" value="ECO:0007669"/>
    <property type="project" value="UniProtKB-EC"/>
</dbReference>
<dbReference type="PANTHER" id="PTHR21221">
    <property type="entry name" value="UREIDOGLYCOLATE HYDROLASE"/>
    <property type="match status" value="1"/>
</dbReference>
<protein>
    <submittedName>
        <fullName evidence="5">Ureidoglycolate lyase</fullName>
    </submittedName>
</protein>
<dbReference type="OrthoDB" id="9804602at2"/>
<evidence type="ECO:0000256" key="4">
    <source>
        <dbReference type="ARBA" id="ARBA00047684"/>
    </source>
</evidence>
<evidence type="ECO:0000313" key="5">
    <source>
        <dbReference type="EMBL" id="SDZ90745.1"/>
    </source>
</evidence>
<dbReference type="GO" id="GO:0000256">
    <property type="term" value="P:allantoin catabolic process"/>
    <property type="evidence" value="ECO:0007669"/>
    <property type="project" value="InterPro"/>
</dbReference>
<organism evidence="5 6">
    <name type="scientific">Rubrimonas cliftonensis</name>
    <dbReference type="NCBI Taxonomy" id="89524"/>
    <lineage>
        <taxon>Bacteria</taxon>
        <taxon>Pseudomonadati</taxon>
        <taxon>Pseudomonadota</taxon>
        <taxon>Alphaproteobacteria</taxon>
        <taxon>Rhodobacterales</taxon>
        <taxon>Paracoccaceae</taxon>
        <taxon>Rubrimonas</taxon>
    </lineage>
</organism>
<keyword evidence="3 5" id="KW-0456">Lyase</keyword>
<dbReference type="InterPro" id="IPR024060">
    <property type="entry name" value="Ureidoglycolate_lyase_dom_sf"/>
</dbReference>
<gene>
    <name evidence="5" type="ORF">SAMN05444370_102134</name>
</gene>
<evidence type="ECO:0000256" key="1">
    <source>
        <dbReference type="ARBA" id="ARBA00011738"/>
    </source>
</evidence>
<proteinExistence type="predicted"/>
<dbReference type="EMBL" id="FNQM01000002">
    <property type="protein sequence ID" value="SDZ90745.1"/>
    <property type="molecule type" value="Genomic_DNA"/>
</dbReference>
<dbReference type="PANTHER" id="PTHR21221:SF1">
    <property type="entry name" value="UREIDOGLYCOLATE LYASE"/>
    <property type="match status" value="1"/>
</dbReference>
<dbReference type="CDD" id="cd20298">
    <property type="entry name" value="cupin_UAH"/>
    <property type="match status" value="1"/>
</dbReference>
<evidence type="ECO:0000313" key="6">
    <source>
        <dbReference type="Proteomes" id="UP000198703"/>
    </source>
</evidence>
<dbReference type="InterPro" id="IPR047233">
    <property type="entry name" value="UAH_cupin"/>
</dbReference>
<comment type="catalytic activity">
    <reaction evidence="4">
        <text>(S)-ureidoglycolate = urea + glyoxylate</text>
        <dbReference type="Rhea" id="RHEA:11304"/>
        <dbReference type="ChEBI" id="CHEBI:16199"/>
        <dbReference type="ChEBI" id="CHEBI:36655"/>
        <dbReference type="ChEBI" id="CHEBI:57296"/>
        <dbReference type="EC" id="4.3.2.3"/>
    </reaction>
</comment>
<dbReference type="SUPFAM" id="SSF51182">
    <property type="entry name" value="RmlC-like cupins"/>
    <property type="match status" value="1"/>
</dbReference>
<comment type="subunit">
    <text evidence="1">Homodimer.</text>
</comment>